<evidence type="ECO:0000313" key="11">
    <source>
        <dbReference type="Proteomes" id="UP001176940"/>
    </source>
</evidence>
<evidence type="ECO:0000256" key="1">
    <source>
        <dbReference type="ARBA" id="ARBA00004477"/>
    </source>
</evidence>
<keyword evidence="3 9" id="KW-0812">Transmembrane</keyword>
<reference evidence="10" key="1">
    <citation type="submission" date="2023-07" db="EMBL/GenBank/DDBJ databases">
        <authorList>
            <person name="Stuckert A."/>
        </authorList>
    </citation>
    <scope>NUCLEOTIDE SEQUENCE</scope>
</reference>
<comment type="caution">
    <text evidence="10">The sequence shown here is derived from an EMBL/GenBank/DDBJ whole genome shotgun (WGS) entry which is preliminary data.</text>
</comment>
<accession>A0ABN9LGF8</accession>
<evidence type="ECO:0008006" key="12">
    <source>
        <dbReference type="Google" id="ProtNLM"/>
    </source>
</evidence>
<protein>
    <recommendedName>
        <fullName evidence="12">Lysophospholipid acyltransferase 2</fullName>
    </recommendedName>
</protein>
<keyword evidence="5 9" id="KW-1133">Transmembrane helix</keyword>
<keyword evidence="7" id="KW-0012">Acyltransferase</keyword>
<dbReference type="Pfam" id="PF03062">
    <property type="entry name" value="MBOAT"/>
    <property type="match status" value="1"/>
</dbReference>
<evidence type="ECO:0000256" key="4">
    <source>
        <dbReference type="ARBA" id="ARBA00022824"/>
    </source>
</evidence>
<evidence type="ECO:0000313" key="10">
    <source>
        <dbReference type="EMBL" id="CAJ0940209.1"/>
    </source>
</evidence>
<comment type="subcellular location">
    <subcellularLocation>
        <location evidence="1">Endoplasmic reticulum membrane</location>
        <topology evidence="1">Multi-pass membrane protein</topology>
    </subcellularLocation>
</comment>
<evidence type="ECO:0000256" key="2">
    <source>
        <dbReference type="ARBA" id="ARBA00022679"/>
    </source>
</evidence>
<name>A0ABN9LGF8_9NEOB</name>
<evidence type="ECO:0000256" key="6">
    <source>
        <dbReference type="ARBA" id="ARBA00023136"/>
    </source>
</evidence>
<feature type="compositionally biased region" description="Basic and acidic residues" evidence="8">
    <location>
        <begin position="125"/>
        <end position="134"/>
    </location>
</feature>
<dbReference type="InterPro" id="IPR004299">
    <property type="entry name" value="MBOAT_fam"/>
</dbReference>
<keyword evidence="4" id="KW-0256">Endoplasmic reticulum</keyword>
<keyword evidence="11" id="KW-1185">Reference proteome</keyword>
<proteinExistence type="predicted"/>
<feature type="transmembrane region" description="Helical" evidence="9">
    <location>
        <begin position="478"/>
        <end position="500"/>
    </location>
</feature>
<keyword evidence="6 9" id="KW-0472">Membrane</keyword>
<evidence type="ECO:0000256" key="8">
    <source>
        <dbReference type="SAM" id="MobiDB-lite"/>
    </source>
</evidence>
<dbReference type="PANTHER" id="PTHR13906:SF7">
    <property type="entry name" value="LYSOPHOSPHOLIPID ACYLTRANSFERASE 2"/>
    <property type="match status" value="1"/>
</dbReference>
<gene>
    <name evidence="10" type="ORF">RIMI_LOCUS8373147</name>
</gene>
<evidence type="ECO:0000256" key="3">
    <source>
        <dbReference type="ARBA" id="ARBA00022692"/>
    </source>
</evidence>
<dbReference type="EMBL" id="CAUEEQ010016557">
    <property type="protein sequence ID" value="CAJ0940209.1"/>
    <property type="molecule type" value="Genomic_DNA"/>
</dbReference>
<organism evidence="10 11">
    <name type="scientific">Ranitomeya imitator</name>
    <name type="common">mimic poison frog</name>
    <dbReference type="NCBI Taxonomy" id="111125"/>
    <lineage>
        <taxon>Eukaryota</taxon>
        <taxon>Metazoa</taxon>
        <taxon>Chordata</taxon>
        <taxon>Craniata</taxon>
        <taxon>Vertebrata</taxon>
        <taxon>Euteleostomi</taxon>
        <taxon>Amphibia</taxon>
        <taxon>Batrachia</taxon>
        <taxon>Anura</taxon>
        <taxon>Neobatrachia</taxon>
        <taxon>Hyloidea</taxon>
        <taxon>Dendrobatidae</taxon>
        <taxon>Dendrobatinae</taxon>
        <taxon>Ranitomeya</taxon>
    </lineage>
</organism>
<evidence type="ECO:0000256" key="9">
    <source>
        <dbReference type="SAM" id="Phobius"/>
    </source>
</evidence>
<evidence type="ECO:0000256" key="7">
    <source>
        <dbReference type="ARBA" id="ARBA00023315"/>
    </source>
</evidence>
<evidence type="ECO:0000256" key="5">
    <source>
        <dbReference type="ARBA" id="ARBA00022989"/>
    </source>
</evidence>
<dbReference type="InterPro" id="IPR049941">
    <property type="entry name" value="LPLAT_7/PORCN-like"/>
</dbReference>
<dbReference type="Proteomes" id="UP001176940">
    <property type="component" value="Unassembled WGS sequence"/>
</dbReference>
<sequence length="508" mass="57573">MNASSAPPVAVRAVPHGQIILVPEKIESNGRNGEENAEVLVAEVGSERSIVIVYHSAALCTRQSNHRPSPFLSSLGKTDYRSLASGEIRQKLLRQQRPLCSYKDYIDFIEGRSYQVKEAEVNGKEDLKYDHKEPSPNSASRTDCERRPAVKQSTAVTSPLCFTTGAQSVREADCEGRDRHRNAVKIRAHSEVIQVRSDFSRLSGSLFRSSDHNWTCLQNFLQTAQSGERSQACECPNMTITGCRRTVVQARLRHVLYFLLGTCQEPTPDRSSLELSQAAFSLFLSNPQFYQSTVVVHKLVVCAISLGFYMTATRILPVEYNIDERFQETSSVPTRVIYLYLSLMAARPKYYFAWTLSDAINNAAGFGFQGYDENGEENWDLVSNLNIKKIEFSTSFKMFIDNWNIQTALWLKRVCYERATYSPTAQTFLLSAVWHGVYPGYYLTFFTGSLMTLAARNIRNNVRHHFLHSPELKSIYDVMTWIATQVAISYTVAPFVLLSVKPSLQFYR</sequence>
<keyword evidence="2" id="KW-0808">Transferase</keyword>
<dbReference type="PANTHER" id="PTHR13906">
    <property type="entry name" value="PORCUPINE"/>
    <property type="match status" value="1"/>
</dbReference>
<feature type="region of interest" description="Disordered" evidence="8">
    <location>
        <begin position="125"/>
        <end position="151"/>
    </location>
</feature>